<accession>A0ABS4LSR4</accession>
<dbReference type="RefSeq" id="WP_159400203.1">
    <property type="nucleotide sequence ID" value="NZ_CP016279.1"/>
</dbReference>
<dbReference type="EMBL" id="JAGGLP010000006">
    <property type="protein sequence ID" value="MBP2050445.1"/>
    <property type="molecule type" value="Genomic_DNA"/>
</dbReference>
<gene>
    <name evidence="1" type="ORF">J2Z21_003384</name>
</gene>
<evidence type="ECO:0000313" key="1">
    <source>
        <dbReference type="EMBL" id="MBP2050445.1"/>
    </source>
</evidence>
<keyword evidence="2" id="KW-1185">Reference proteome</keyword>
<dbReference type="Proteomes" id="UP001519309">
    <property type="component" value="Unassembled WGS sequence"/>
</dbReference>
<dbReference type="Pfam" id="PF13560">
    <property type="entry name" value="HTH_31"/>
    <property type="match status" value="1"/>
</dbReference>
<organism evidence="1 2">
    <name type="scientific">Streptomyces griseochromogenes</name>
    <dbReference type="NCBI Taxonomy" id="68214"/>
    <lineage>
        <taxon>Bacteria</taxon>
        <taxon>Bacillati</taxon>
        <taxon>Actinomycetota</taxon>
        <taxon>Actinomycetes</taxon>
        <taxon>Kitasatosporales</taxon>
        <taxon>Streptomycetaceae</taxon>
        <taxon>Streptomyces</taxon>
    </lineage>
</organism>
<comment type="caution">
    <text evidence="1">The sequence shown here is derived from an EMBL/GenBank/DDBJ whole genome shotgun (WGS) entry which is preliminary data.</text>
</comment>
<protein>
    <submittedName>
        <fullName evidence="1">Transcriptional regulator with XRE-family HTH domain</fullName>
    </submittedName>
</protein>
<proteinExistence type="predicted"/>
<reference evidence="1 2" key="1">
    <citation type="submission" date="2021-03" db="EMBL/GenBank/DDBJ databases">
        <title>Genomic Encyclopedia of Type Strains, Phase IV (KMG-IV): sequencing the most valuable type-strain genomes for metagenomic binning, comparative biology and taxonomic classification.</title>
        <authorList>
            <person name="Goeker M."/>
        </authorList>
    </citation>
    <scope>NUCLEOTIDE SEQUENCE [LARGE SCALE GENOMIC DNA]</scope>
    <source>
        <strain evidence="1 2">DSM 40499</strain>
    </source>
</reference>
<name>A0ABS4LSR4_9ACTN</name>
<evidence type="ECO:0000313" key="2">
    <source>
        <dbReference type="Proteomes" id="UP001519309"/>
    </source>
</evidence>
<sequence>MPGEGVSVQRYGMQDRNARIGPLQSWLIREKYRAGLSFGELAALTFISKSSLHRATQGFEMPSRQVFEAFVRGCGSDLNTADEEWRKAESVNSLFGFATMSIHPDDVATHNELRSALGRLMKRKGLTLRQIEKMAEQRSVKLRRSTLGDALSGRQNFSRSSTSELARTCGEAESSVQAWDEAWERAERDRRSRNGHLGGMHRLPAGARQYVELGIEEIFQVCERYNIPSAEIDMYIRGRVELRRISNSRTFWGDPPESWRVSVSNPANDVSGRIEEALRGVLVKRLSFPLDWSLLRGLTSSVLHALGKDADADGVSGVEMTK</sequence>